<dbReference type="OrthoDB" id="6376573at2759"/>
<feature type="chain" id="PRO_5025512569" evidence="1">
    <location>
        <begin position="25"/>
        <end position="116"/>
    </location>
</feature>
<accession>A0A6A4W4G1</accession>
<gene>
    <name evidence="2" type="ORF">FJT64_003976</name>
</gene>
<sequence>MVCLYRLQVVLPLVLILDFVTTSSRTFFVTIGIDDGFLETDPAEWHDDHRYVAAAGKANGITVLNDFAERGVALMEAYNLTLTKDEDQRQYILQVVEAYRGRFPNASKGTVTRHLQ</sequence>
<reference evidence="2 3" key="1">
    <citation type="submission" date="2019-07" db="EMBL/GenBank/DDBJ databases">
        <title>Draft genome assembly of a fouling barnacle, Amphibalanus amphitrite (Darwin, 1854): The first reference genome for Thecostraca.</title>
        <authorList>
            <person name="Kim W."/>
        </authorList>
    </citation>
    <scope>NUCLEOTIDE SEQUENCE [LARGE SCALE GENOMIC DNA]</scope>
    <source>
        <strain evidence="2">SNU_AA5</strain>
        <tissue evidence="2">Soma without cirri and trophi</tissue>
    </source>
</reference>
<evidence type="ECO:0000256" key="1">
    <source>
        <dbReference type="SAM" id="SignalP"/>
    </source>
</evidence>
<evidence type="ECO:0000313" key="2">
    <source>
        <dbReference type="EMBL" id="KAF0298674.1"/>
    </source>
</evidence>
<protein>
    <submittedName>
        <fullName evidence="2">Uncharacterized protein</fullName>
    </submittedName>
</protein>
<keyword evidence="1" id="KW-0732">Signal</keyword>
<dbReference type="AlphaFoldDB" id="A0A6A4W4G1"/>
<dbReference type="PANTHER" id="PTHR46113:SF1">
    <property type="entry name" value="PEPTIDASE M17 LEUCYL AMINOPEPTIDASE N-TERMINAL DOMAIN-CONTAINING PROTEIN"/>
    <property type="match status" value="1"/>
</dbReference>
<name>A0A6A4W4G1_AMPAM</name>
<evidence type="ECO:0000313" key="3">
    <source>
        <dbReference type="Proteomes" id="UP000440578"/>
    </source>
</evidence>
<dbReference type="Proteomes" id="UP000440578">
    <property type="component" value="Unassembled WGS sequence"/>
</dbReference>
<dbReference type="PANTHER" id="PTHR46113">
    <property type="entry name" value="SNAC DOMAIN-CONTAINING PROTEIN"/>
    <property type="match status" value="1"/>
</dbReference>
<organism evidence="2 3">
    <name type="scientific">Amphibalanus amphitrite</name>
    <name type="common">Striped barnacle</name>
    <name type="synonym">Balanus amphitrite</name>
    <dbReference type="NCBI Taxonomy" id="1232801"/>
    <lineage>
        <taxon>Eukaryota</taxon>
        <taxon>Metazoa</taxon>
        <taxon>Ecdysozoa</taxon>
        <taxon>Arthropoda</taxon>
        <taxon>Crustacea</taxon>
        <taxon>Multicrustacea</taxon>
        <taxon>Cirripedia</taxon>
        <taxon>Thoracica</taxon>
        <taxon>Thoracicalcarea</taxon>
        <taxon>Balanomorpha</taxon>
        <taxon>Balanoidea</taxon>
        <taxon>Balanidae</taxon>
        <taxon>Amphibalaninae</taxon>
        <taxon>Amphibalanus</taxon>
    </lineage>
</organism>
<proteinExistence type="predicted"/>
<comment type="caution">
    <text evidence="2">The sequence shown here is derived from an EMBL/GenBank/DDBJ whole genome shotgun (WGS) entry which is preliminary data.</text>
</comment>
<dbReference type="EMBL" id="VIIS01001417">
    <property type="protein sequence ID" value="KAF0298674.1"/>
    <property type="molecule type" value="Genomic_DNA"/>
</dbReference>
<keyword evidence="3" id="KW-1185">Reference proteome</keyword>
<feature type="signal peptide" evidence="1">
    <location>
        <begin position="1"/>
        <end position="24"/>
    </location>
</feature>